<feature type="non-terminal residue" evidence="2">
    <location>
        <position position="65"/>
    </location>
</feature>
<protein>
    <submittedName>
        <fullName evidence="2">Uncharacterized protein</fullName>
    </submittedName>
</protein>
<evidence type="ECO:0000256" key="1">
    <source>
        <dbReference type="SAM" id="MobiDB-lite"/>
    </source>
</evidence>
<gene>
    <name evidence="2" type="ORF">ANCDUO_19082</name>
</gene>
<dbReference type="AlphaFoldDB" id="A0A0C2FQN9"/>
<name>A0A0C2FQN9_9BILA</name>
<proteinExistence type="predicted"/>
<dbReference type="EMBL" id="KN748433">
    <property type="protein sequence ID" value="KIH50835.1"/>
    <property type="molecule type" value="Genomic_DNA"/>
</dbReference>
<reference evidence="2 3" key="1">
    <citation type="submission" date="2013-12" db="EMBL/GenBank/DDBJ databases">
        <title>Draft genome of the parsitic nematode Ancylostoma duodenale.</title>
        <authorList>
            <person name="Mitreva M."/>
        </authorList>
    </citation>
    <scope>NUCLEOTIDE SEQUENCE [LARGE SCALE GENOMIC DNA]</scope>
    <source>
        <strain evidence="2 3">Zhejiang</strain>
    </source>
</reference>
<dbReference type="Proteomes" id="UP000054047">
    <property type="component" value="Unassembled WGS sequence"/>
</dbReference>
<sequence>MEISFVDNAFVNQQGEVIVVNVHWQAMVSKMPWSWRIAAERSPELQSAQDEECAVADSASAMHKR</sequence>
<evidence type="ECO:0000313" key="3">
    <source>
        <dbReference type="Proteomes" id="UP000054047"/>
    </source>
</evidence>
<keyword evidence="3" id="KW-1185">Reference proteome</keyword>
<feature type="region of interest" description="Disordered" evidence="1">
    <location>
        <begin position="46"/>
        <end position="65"/>
    </location>
</feature>
<accession>A0A0C2FQN9</accession>
<organism evidence="2 3">
    <name type="scientific">Ancylostoma duodenale</name>
    <dbReference type="NCBI Taxonomy" id="51022"/>
    <lineage>
        <taxon>Eukaryota</taxon>
        <taxon>Metazoa</taxon>
        <taxon>Ecdysozoa</taxon>
        <taxon>Nematoda</taxon>
        <taxon>Chromadorea</taxon>
        <taxon>Rhabditida</taxon>
        <taxon>Rhabditina</taxon>
        <taxon>Rhabditomorpha</taxon>
        <taxon>Strongyloidea</taxon>
        <taxon>Ancylostomatidae</taxon>
        <taxon>Ancylostomatinae</taxon>
        <taxon>Ancylostoma</taxon>
    </lineage>
</organism>
<evidence type="ECO:0000313" key="2">
    <source>
        <dbReference type="EMBL" id="KIH50835.1"/>
    </source>
</evidence>